<dbReference type="InterPro" id="IPR014722">
    <property type="entry name" value="Rib_uL2_dom2"/>
</dbReference>
<feature type="non-terminal residue" evidence="2">
    <location>
        <position position="49"/>
    </location>
</feature>
<dbReference type="SMART" id="SM00739">
    <property type="entry name" value="KOW"/>
    <property type="match status" value="1"/>
</dbReference>
<evidence type="ECO:0000313" key="2">
    <source>
        <dbReference type="EMBL" id="GAF94797.1"/>
    </source>
</evidence>
<feature type="domain" description="KOW" evidence="1">
    <location>
        <begin position="22"/>
        <end position="49"/>
    </location>
</feature>
<feature type="non-terminal residue" evidence="2">
    <location>
        <position position="1"/>
    </location>
</feature>
<proteinExistence type="predicted"/>
<organism evidence="2">
    <name type="scientific">marine sediment metagenome</name>
    <dbReference type="NCBI Taxonomy" id="412755"/>
    <lineage>
        <taxon>unclassified sequences</taxon>
        <taxon>metagenomes</taxon>
        <taxon>ecological metagenomes</taxon>
    </lineage>
</organism>
<name>X0U319_9ZZZZ</name>
<dbReference type="Gene3D" id="2.30.30.30">
    <property type="match status" value="1"/>
</dbReference>
<accession>X0U319</accession>
<sequence length="49" mass="5640">KEVNNIEHRIGLLEKKPKPGIVFDRGENIRIIQGPFTNFQGEIIEINPQ</sequence>
<reference evidence="2" key="1">
    <citation type="journal article" date="2014" name="Front. Microbiol.">
        <title>High frequency of phylogenetically diverse reductive dehalogenase-homologous genes in deep subseafloor sedimentary metagenomes.</title>
        <authorList>
            <person name="Kawai M."/>
            <person name="Futagami T."/>
            <person name="Toyoda A."/>
            <person name="Takaki Y."/>
            <person name="Nishi S."/>
            <person name="Hori S."/>
            <person name="Arai W."/>
            <person name="Tsubouchi T."/>
            <person name="Morono Y."/>
            <person name="Uchiyama I."/>
            <person name="Ito T."/>
            <person name="Fujiyama A."/>
            <person name="Inagaki F."/>
            <person name="Takami H."/>
        </authorList>
    </citation>
    <scope>NUCLEOTIDE SEQUENCE</scope>
    <source>
        <strain evidence="2">Expedition CK06-06</strain>
    </source>
</reference>
<dbReference type="InterPro" id="IPR005824">
    <property type="entry name" value="KOW"/>
</dbReference>
<dbReference type="EMBL" id="BARS01014576">
    <property type="protein sequence ID" value="GAF94797.1"/>
    <property type="molecule type" value="Genomic_DNA"/>
</dbReference>
<gene>
    <name evidence="2" type="ORF">S01H1_24459</name>
</gene>
<dbReference type="SUPFAM" id="SSF50104">
    <property type="entry name" value="Translation proteins SH3-like domain"/>
    <property type="match status" value="1"/>
</dbReference>
<comment type="caution">
    <text evidence="2">The sequence shown here is derived from an EMBL/GenBank/DDBJ whole genome shotgun (WGS) entry which is preliminary data.</text>
</comment>
<dbReference type="AlphaFoldDB" id="X0U319"/>
<dbReference type="Pfam" id="PF00467">
    <property type="entry name" value="KOW"/>
    <property type="match status" value="1"/>
</dbReference>
<dbReference type="InterPro" id="IPR008991">
    <property type="entry name" value="Translation_prot_SH3-like_sf"/>
</dbReference>
<protein>
    <recommendedName>
        <fullName evidence="1">KOW domain-containing protein</fullName>
    </recommendedName>
</protein>
<evidence type="ECO:0000259" key="1">
    <source>
        <dbReference type="SMART" id="SM00739"/>
    </source>
</evidence>